<feature type="transmembrane region" description="Helical" evidence="2">
    <location>
        <begin position="45"/>
        <end position="65"/>
    </location>
</feature>
<feature type="compositionally biased region" description="Low complexity" evidence="1">
    <location>
        <begin position="169"/>
        <end position="185"/>
    </location>
</feature>
<feature type="transmembrane region" description="Helical" evidence="2">
    <location>
        <begin position="71"/>
        <end position="92"/>
    </location>
</feature>
<evidence type="ECO:0000256" key="1">
    <source>
        <dbReference type="SAM" id="MobiDB-lite"/>
    </source>
</evidence>
<keyword evidence="4" id="KW-1185">Reference proteome</keyword>
<dbReference type="InterPro" id="IPR025962">
    <property type="entry name" value="SdpI/YhfL"/>
</dbReference>
<evidence type="ECO:0000256" key="2">
    <source>
        <dbReference type="SAM" id="Phobius"/>
    </source>
</evidence>
<accession>A0A5C8ZDH0</accession>
<comment type="caution">
    <text evidence="3">The sequence shown here is derived from an EMBL/GenBank/DDBJ whole genome shotgun (WGS) entry which is preliminary data.</text>
</comment>
<proteinExistence type="predicted"/>
<keyword evidence="2" id="KW-0472">Membrane</keyword>
<keyword evidence="2" id="KW-1133">Transmembrane helix</keyword>
<evidence type="ECO:0000313" key="3">
    <source>
        <dbReference type="EMBL" id="TXR55339.1"/>
    </source>
</evidence>
<feature type="region of interest" description="Disordered" evidence="1">
    <location>
        <begin position="166"/>
        <end position="185"/>
    </location>
</feature>
<organism evidence="3 4">
    <name type="scientific">Quadrisphaera setariae</name>
    <dbReference type="NCBI Taxonomy" id="2593304"/>
    <lineage>
        <taxon>Bacteria</taxon>
        <taxon>Bacillati</taxon>
        <taxon>Actinomycetota</taxon>
        <taxon>Actinomycetes</taxon>
        <taxon>Kineosporiales</taxon>
        <taxon>Kineosporiaceae</taxon>
        <taxon>Quadrisphaera</taxon>
    </lineage>
</organism>
<dbReference type="AlphaFoldDB" id="A0A5C8ZDH0"/>
<sequence length="185" mass="18466">MPAPSTGSTPDPLIGIRTRATKSSPEAWVGGHRAALPLARTSGQLSLPFTAAVIAAVAAGASAVVPEATAAVLAAAGLLTVLGTGTAASIVADRAARRPQQRVGRQTSTEHGAECCTRIAVEPSSTVLVNPLLPEATTMRSAWNSSAASTISAAADPLRTCVRTRPGQAAKASATTATADSASCR</sequence>
<name>A0A5C8ZDH0_9ACTN</name>
<keyword evidence="2" id="KW-0812">Transmembrane</keyword>
<dbReference type="EMBL" id="VKAC01000009">
    <property type="protein sequence ID" value="TXR55339.1"/>
    <property type="molecule type" value="Genomic_DNA"/>
</dbReference>
<dbReference type="Pfam" id="PF13630">
    <property type="entry name" value="SdpI"/>
    <property type="match status" value="1"/>
</dbReference>
<reference evidence="3 4" key="1">
    <citation type="submission" date="2019-07" db="EMBL/GenBank/DDBJ databases">
        <title>Quadrisphaera sp. strain DD2A genome sequencing and assembly.</title>
        <authorList>
            <person name="Kim I."/>
        </authorList>
    </citation>
    <scope>NUCLEOTIDE SEQUENCE [LARGE SCALE GENOMIC DNA]</scope>
    <source>
        <strain evidence="3 4">DD2A</strain>
    </source>
</reference>
<dbReference type="OrthoDB" id="4481397at2"/>
<dbReference type="Proteomes" id="UP000321234">
    <property type="component" value="Unassembled WGS sequence"/>
</dbReference>
<evidence type="ECO:0000313" key="4">
    <source>
        <dbReference type="Proteomes" id="UP000321234"/>
    </source>
</evidence>
<gene>
    <name evidence="3" type="ORF">FMM08_15875</name>
</gene>
<protein>
    <submittedName>
        <fullName evidence="3">SdpI family protein</fullName>
    </submittedName>
</protein>